<evidence type="ECO:0000259" key="5">
    <source>
        <dbReference type="Pfam" id="PF01613"/>
    </source>
</evidence>
<evidence type="ECO:0000256" key="1">
    <source>
        <dbReference type="ARBA" id="ARBA00001917"/>
    </source>
</evidence>
<evidence type="ECO:0000313" key="7">
    <source>
        <dbReference type="Proteomes" id="UP000249720"/>
    </source>
</evidence>
<organism evidence="6 7">
    <name type="scientific">Hydrotalea sandarakina</name>
    <dbReference type="NCBI Taxonomy" id="1004304"/>
    <lineage>
        <taxon>Bacteria</taxon>
        <taxon>Pseudomonadati</taxon>
        <taxon>Bacteroidota</taxon>
        <taxon>Chitinophagia</taxon>
        <taxon>Chitinophagales</taxon>
        <taxon>Chitinophagaceae</taxon>
        <taxon>Hydrotalea</taxon>
    </lineage>
</organism>
<dbReference type="AlphaFoldDB" id="A0A2W7S5S6"/>
<protein>
    <submittedName>
        <fullName evidence="6">Flavin reductase (DIM6/NTAB) family NADH-FMN oxidoreductase RutF</fullName>
    </submittedName>
</protein>
<dbReference type="PANTHER" id="PTHR33798:SF5">
    <property type="entry name" value="FLAVIN REDUCTASE LIKE DOMAIN-CONTAINING PROTEIN"/>
    <property type="match status" value="1"/>
</dbReference>
<name>A0A2W7S5S6_9BACT</name>
<proteinExistence type="inferred from homology"/>
<reference evidence="6 7" key="1">
    <citation type="submission" date="2018-06" db="EMBL/GenBank/DDBJ databases">
        <title>Genomic Encyclopedia of Archaeal and Bacterial Type Strains, Phase II (KMG-II): from individual species to whole genera.</title>
        <authorList>
            <person name="Goeker M."/>
        </authorList>
    </citation>
    <scope>NUCLEOTIDE SEQUENCE [LARGE SCALE GENOMIC DNA]</scope>
    <source>
        <strain evidence="6 7">DSM 23241</strain>
    </source>
</reference>
<evidence type="ECO:0000256" key="2">
    <source>
        <dbReference type="ARBA" id="ARBA00022630"/>
    </source>
</evidence>
<dbReference type="RefSeq" id="WP_111295450.1">
    <property type="nucleotide sequence ID" value="NZ_QKZV01000005.1"/>
</dbReference>
<feature type="domain" description="Flavin reductase like" evidence="5">
    <location>
        <begin position="32"/>
        <end position="163"/>
    </location>
</feature>
<evidence type="ECO:0000313" key="6">
    <source>
        <dbReference type="EMBL" id="PZX62319.1"/>
    </source>
</evidence>
<keyword evidence="3" id="KW-0288">FMN</keyword>
<comment type="cofactor">
    <cofactor evidence="1">
        <name>FMN</name>
        <dbReference type="ChEBI" id="CHEBI:58210"/>
    </cofactor>
</comment>
<evidence type="ECO:0000256" key="3">
    <source>
        <dbReference type="ARBA" id="ARBA00022643"/>
    </source>
</evidence>
<comment type="caution">
    <text evidence="6">The sequence shown here is derived from an EMBL/GenBank/DDBJ whole genome shotgun (WGS) entry which is preliminary data.</text>
</comment>
<dbReference type="GO" id="GO:0016646">
    <property type="term" value="F:oxidoreductase activity, acting on the CH-NH group of donors, NAD or NADP as acceptor"/>
    <property type="evidence" value="ECO:0007669"/>
    <property type="project" value="UniProtKB-ARBA"/>
</dbReference>
<dbReference type="Gene3D" id="2.30.110.10">
    <property type="entry name" value="Electron Transport, Fmn-binding Protein, Chain A"/>
    <property type="match status" value="1"/>
</dbReference>
<dbReference type="OrthoDB" id="5293996at2"/>
<evidence type="ECO:0000256" key="4">
    <source>
        <dbReference type="ARBA" id="ARBA00038054"/>
    </source>
</evidence>
<keyword evidence="7" id="KW-1185">Reference proteome</keyword>
<dbReference type="GO" id="GO:0010181">
    <property type="term" value="F:FMN binding"/>
    <property type="evidence" value="ECO:0007669"/>
    <property type="project" value="InterPro"/>
</dbReference>
<dbReference type="PANTHER" id="PTHR33798">
    <property type="entry name" value="FLAVOPROTEIN OXYGENASE"/>
    <property type="match status" value="1"/>
</dbReference>
<dbReference type="Proteomes" id="UP000249720">
    <property type="component" value="Unassembled WGS sequence"/>
</dbReference>
<accession>A0A2W7S5S6</accession>
<gene>
    <name evidence="6" type="ORF">LX80_01801</name>
</gene>
<comment type="similarity">
    <text evidence="4">Belongs to the flavoredoxin family.</text>
</comment>
<dbReference type="InterPro" id="IPR012349">
    <property type="entry name" value="Split_barrel_FMN-bd"/>
</dbReference>
<keyword evidence="2" id="KW-0285">Flavoprotein</keyword>
<dbReference type="Pfam" id="PF01613">
    <property type="entry name" value="Flavin_Reduct"/>
    <property type="match status" value="1"/>
</dbReference>
<sequence>MIHYNQSTIQNWERFYRANLLQCITGFKSANLIGTINAEGVPNVAIFSSVVHLGSNPALVGYINRPIAAAPHTLANIEATGVYTINHVTTEFTDKAHQTSAKYALNVNEFDATGLTMEFIEGIKAPFVKESNIQYAVQLVEIVPIRHNQTFLVIGSITDIILKTITPASDGFIAIEKAGSMACLGADAYYTGQLIQRYRYAKPNEPTQSILQNIC</sequence>
<dbReference type="EMBL" id="QKZV01000005">
    <property type="protein sequence ID" value="PZX62319.1"/>
    <property type="molecule type" value="Genomic_DNA"/>
</dbReference>
<dbReference type="InterPro" id="IPR002563">
    <property type="entry name" value="Flavin_Rdtase-like_dom"/>
</dbReference>
<dbReference type="SUPFAM" id="SSF50475">
    <property type="entry name" value="FMN-binding split barrel"/>
    <property type="match status" value="1"/>
</dbReference>